<comment type="caution">
    <text evidence="2">The sequence shown here is derived from an EMBL/GenBank/DDBJ whole genome shotgun (WGS) entry which is preliminary data.</text>
</comment>
<evidence type="ECO:0000256" key="1">
    <source>
        <dbReference type="SAM" id="MobiDB-lite"/>
    </source>
</evidence>
<dbReference type="Proteomes" id="UP001156708">
    <property type="component" value="Unassembled WGS sequence"/>
</dbReference>
<gene>
    <name evidence="2" type="ORF">GCM10007872_25440</name>
</gene>
<evidence type="ECO:0000313" key="2">
    <source>
        <dbReference type="EMBL" id="GLQ85634.1"/>
    </source>
</evidence>
<organism evidence="2 3">
    <name type="scientific">Gluconobacter sphaericus NBRC 12467</name>
    <dbReference type="NCBI Taxonomy" id="1307951"/>
    <lineage>
        <taxon>Bacteria</taxon>
        <taxon>Pseudomonadati</taxon>
        <taxon>Pseudomonadota</taxon>
        <taxon>Alphaproteobacteria</taxon>
        <taxon>Acetobacterales</taxon>
        <taxon>Acetobacteraceae</taxon>
        <taxon>Gluconobacter</taxon>
    </lineage>
</organism>
<sequence length="72" mass="8039">MVQRSRSMGLSPLSVAPSDGKAGFEKAERQRDELVHFRNIRFLRGLCVQAPFLIFPWVGFPYSDFLPAGGPS</sequence>
<accession>A0AA37SLS7</accession>
<evidence type="ECO:0000313" key="3">
    <source>
        <dbReference type="Proteomes" id="UP001156708"/>
    </source>
</evidence>
<dbReference type="AlphaFoldDB" id="A0AA37SLS7"/>
<name>A0AA37SLS7_9PROT</name>
<protein>
    <submittedName>
        <fullName evidence="2">Uncharacterized protein</fullName>
    </submittedName>
</protein>
<proteinExistence type="predicted"/>
<dbReference type="EMBL" id="BSNZ01000019">
    <property type="protein sequence ID" value="GLQ85634.1"/>
    <property type="molecule type" value="Genomic_DNA"/>
</dbReference>
<keyword evidence="3" id="KW-1185">Reference proteome</keyword>
<feature type="region of interest" description="Disordered" evidence="1">
    <location>
        <begin position="1"/>
        <end position="24"/>
    </location>
</feature>
<reference evidence="3" key="1">
    <citation type="journal article" date="2019" name="Int. J. Syst. Evol. Microbiol.">
        <title>The Global Catalogue of Microorganisms (GCM) 10K type strain sequencing project: providing services to taxonomists for standard genome sequencing and annotation.</title>
        <authorList>
            <consortium name="The Broad Institute Genomics Platform"/>
            <consortium name="The Broad Institute Genome Sequencing Center for Infectious Disease"/>
            <person name="Wu L."/>
            <person name="Ma J."/>
        </authorList>
    </citation>
    <scope>NUCLEOTIDE SEQUENCE [LARGE SCALE GENOMIC DNA]</scope>
    <source>
        <strain evidence="3">NBRC 12467</strain>
    </source>
</reference>